<reference evidence="11" key="1">
    <citation type="submission" date="2017-09" db="EMBL/GenBank/DDBJ databases">
        <title>Depth-based differentiation of microbial function through sediment-hosted aquifers and enrichment of novel symbionts in the deep terrestrial subsurface.</title>
        <authorList>
            <person name="Probst A.J."/>
            <person name="Ladd B."/>
            <person name="Jarett J.K."/>
            <person name="Geller-Mcgrath D.E."/>
            <person name="Sieber C.M.K."/>
            <person name="Emerson J.B."/>
            <person name="Anantharaman K."/>
            <person name="Thomas B.C."/>
            <person name="Malmstrom R."/>
            <person name="Stieglmeier M."/>
            <person name="Klingl A."/>
            <person name="Woyke T."/>
            <person name="Ryan C.M."/>
            <person name="Banfield J.F."/>
        </authorList>
    </citation>
    <scope>NUCLEOTIDE SEQUENCE [LARGE SCALE GENOMIC DNA]</scope>
</reference>
<feature type="domain" description="Glycosyltransferase RgtA/B/C/D-like" evidence="9">
    <location>
        <begin position="85"/>
        <end position="226"/>
    </location>
</feature>
<evidence type="ECO:0000256" key="5">
    <source>
        <dbReference type="ARBA" id="ARBA00022692"/>
    </source>
</evidence>
<evidence type="ECO:0000256" key="8">
    <source>
        <dbReference type="SAM" id="Phobius"/>
    </source>
</evidence>
<proteinExistence type="predicted"/>
<feature type="transmembrane region" description="Helical" evidence="8">
    <location>
        <begin position="133"/>
        <end position="149"/>
    </location>
</feature>
<accession>A0A2M6YQ18</accession>
<protein>
    <recommendedName>
        <fullName evidence="9">Glycosyltransferase RgtA/B/C/D-like domain-containing protein</fullName>
    </recommendedName>
</protein>
<gene>
    <name evidence="10" type="ORF">COT04_01085</name>
</gene>
<keyword evidence="5 8" id="KW-0812">Transmembrane</keyword>
<feature type="transmembrane region" description="Helical" evidence="8">
    <location>
        <begin position="362"/>
        <end position="386"/>
    </location>
</feature>
<dbReference type="GO" id="GO:0009103">
    <property type="term" value="P:lipopolysaccharide biosynthetic process"/>
    <property type="evidence" value="ECO:0007669"/>
    <property type="project" value="UniProtKB-ARBA"/>
</dbReference>
<dbReference type="AlphaFoldDB" id="A0A2M6YQ18"/>
<feature type="transmembrane region" description="Helical" evidence="8">
    <location>
        <begin position="101"/>
        <end position="124"/>
    </location>
</feature>
<evidence type="ECO:0000313" key="11">
    <source>
        <dbReference type="Proteomes" id="UP000229559"/>
    </source>
</evidence>
<keyword evidence="6 8" id="KW-1133">Transmembrane helix</keyword>
<dbReference type="GO" id="GO:0016763">
    <property type="term" value="F:pentosyltransferase activity"/>
    <property type="evidence" value="ECO:0007669"/>
    <property type="project" value="TreeGrafter"/>
</dbReference>
<evidence type="ECO:0000256" key="7">
    <source>
        <dbReference type="ARBA" id="ARBA00023136"/>
    </source>
</evidence>
<dbReference type="PANTHER" id="PTHR33908">
    <property type="entry name" value="MANNOSYLTRANSFERASE YKCB-RELATED"/>
    <property type="match status" value="1"/>
</dbReference>
<keyword evidence="7 8" id="KW-0472">Membrane</keyword>
<dbReference type="EMBL" id="PEXA01000034">
    <property type="protein sequence ID" value="PIU33245.1"/>
    <property type="molecule type" value="Genomic_DNA"/>
</dbReference>
<keyword evidence="4" id="KW-0808">Transferase</keyword>
<evidence type="ECO:0000256" key="1">
    <source>
        <dbReference type="ARBA" id="ARBA00004651"/>
    </source>
</evidence>
<feature type="transmembrane region" description="Helical" evidence="8">
    <location>
        <begin position="338"/>
        <end position="355"/>
    </location>
</feature>
<evidence type="ECO:0000256" key="4">
    <source>
        <dbReference type="ARBA" id="ARBA00022679"/>
    </source>
</evidence>
<dbReference type="GO" id="GO:0005886">
    <property type="term" value="C:plasma membrane"/>
    <property type="evidence" value="ECO:0007669"/>
    <property type="project" value="UniProtKB-SubCell"/>
</dbReference>
<dbReference type="PANTHER" id="PTHR33908:SF11">
    <property type="entry name" value="MEMBRANE PROTEIN"/>
    <property type="match status" value="1"/>
</dbReference>
<feature type="transmembrane region" description="Helical" evidence="8">
    <location>
        <begin position="155"/>
        <end position="171"/>
    </location>
</feature>
<feature type="transmembrane region" description="Helical" evidence="8">
    <location>
        <begin position="183"/>
        <end position="213"/>
    </location>
</feature>
<feature type="transmembrane region" description="Helical" evidence="8">
    <location>
        <begin position="233"/>
        <end position="251"/>
    </location>
</feature>
<dbReference type="InterPro" id="IPR038731">
    <property type="entry name" value="RgtA/B/C-like"/>
</dbReference>
<evidence type="ECO:0000259" key="9">
    <source>
        <dbReference type="Pfam" id="PF13231"/>
    </source>
</evidence>
<feature type="transmembrane region" description="Helical" evidence="8">
    <location>
        <begin position="7"/>
        <end position="28"/>
    </location>
</feature>
<dbReference type="Proteomes" id="UP000229559">
    <property type="component" value="Unassembled WGS sequence"/>
</dbReference>
<evidence type="ECO:0000256" key="2">
    <source>
        <dbReference type="ARBA" id="ARBA00022475"/>
    </source>
</evidence>
<keyword evidence="3" id="KW-0328">Glycosyltransferase</keyword>
<feature type="transmembrane region" description="Helical" evidence="8">
    <location>
        <begin position="288"/>
        <end position="309"/>
    </location>
</feature>
<dbReference type="InterPro" id="IPR050297">
    <property type="entry name" value="LipidA_mod_glycosyltrf_83"/>
</dbReference>
<evidence type="ECO:0000256" key="6">
    <source>
        <dbReference type="ARBA" id="ARBA00022989"/>
    </source>
</evidence>
<keyword evidence="2" id="KW-1003">Cell membrane</keyword>
<name>A0A2M6YQ18_9BACT</name>
<evidence type="ECO:0000313" key="10">
    <source>
        <dbReference type="EMBL" id="PIU33245.1"/>
    </source>
</evidence>
<comment type="caution">
    <text evidence="10">The sequence shown here is derived from an EMBL/GenBank/DDBJ whole genome shotgun (WGS) entry which is preliminary data.</text>
</comment>
<comment type="subcellular location">
    <subcellularLocation>
        <location evidence="1">Cell membrane</location>
        <topology evidence="1">Multi-pass membrane protein</topology>
    </subcellularLocation>
</comment>
<organism evidence="10 11">
    <name type="scientific">Candidatus Shapirobacteria bacterium CG07_land_8_20_14_0_80_39_12</name>
    <dbReference type="NCBI Taxonomy" id="1974480"/>
    <lineage>
        <taxon>Bacteria</taxon>
        <taxon>Candidatus Shapironibacteriota</taxon>
    </lineage>
</organism>
<sequence length="392" mass="45376">MKKSGRDCLLITFVSLVSTFLIWLPFFLRLTSFWRIPLPSEGMATIMKNFDGLYYAVIAKSFYRPEIIEQLFSFPLPAIYYAAHFPLYPLLIRLFSPVFGYLWSMLSVALISSVLAAVVFYLFVKEFKYSKSALWLTFVFLLFPARWLVVRSIGSPEPLFILLILVSFYFFKKNLPAGRHGNYWLAGIFGALTQLTKPPGILLFLGYIAFLLVKNWPELKKRTMITLVNLFKKAYPLLLIPLALLGLFAYYRFAYGDFWAYFHAGINVHPIFWPPFQVFNASARWVGTFWLEEIIYIFLLGVLGVIYLFKQKRYDLAVFTAIFFAATFFVAHRDISRYSLPLVPFLLIAFEPLLVKKEFKIALAIILLPIFLYSINFIAGNTLSIADWSSFL</sequence>
<evidence type="ECO:0000256" key="3">
    <source>
        <dbReference type="ARBA" id="ARBA00022676"/>
    </source>
</evidence>
<feature type="transmembrane region" description="Helical" evidence="8">
    <location>
        <begin position="316"/>
        <end position="332"/>
    </location>
</feature>
<dbReference type="Pfam" id="PF13231">
    <property type="entry name" value="PMT_2"/>
    <property type="match status" value="1"/>
</dbReference>